<reference evidence="2 3" key="3">
    <citation type="submission" date="2017-03" db="EMBL/GenBank/DDBJ databases">
        <authorList>
            <person name="Regsiter A."/>
            <person name="William W."/>
        </authorList>
    </citation>
    <scope>NUCLEOTIDE SEQUENCE [LARGE SCALE GENOMIC DNA]</scope>
    <source>
        <strain evidence="2">PRJEB5721</strain>
    </source>
</reference>
<evidence type="ECO:0000313" key="2">
    <source>
        <dbReference type="EMBL" id="SMH64121.1"/>
    </source>
</evidence>
<evidence type="ECO:0000313" key="3">
    <source>
        <dbReference type="Proteomes" id="UP000193925"/>
    </source>
</evidence>
<name>A0A060UUB8_9PROT</name>
<dbReference type="Proteomes" id="UP000193925">
    <property type="component" value="Chromosome AFERRI"/>
</dbReference>
<protein>
    <submittedName>
        <fullName evidence="1">Uncharacterized protein</fullName>
    </submittedName>
</protein>
<sequence length="100" mass="11230">MDTGKHIDTINHIILIGRSFCFFEKLTELFHSSLNHPRSGAYGPSILMLDNIARHLMAGLQLKEQLLFCPGIYIVIIGLESLINDRNSAVARLLTIEILL</sequence>
<dbReference type="EMBL" id="LT841305">
    <property type="protein sequence ID" value="SMH64121.1"/>
    <property type="molecule type" value="Genomic_DNA"/>
</dbReference>
<evidence type="ECO:0000313" key="1">
    <source>
        <dbReference type="EMBL" id="CDQ10164.1"/>
    </source>
</evidence>
<reference evidence="1" key="1">
    <citation type="submission" date="2014-03" db="EMBL/GenBank/DDBJ databases">
        <authorList>
            <person name="Genoscope - CEA"/>
        </authorList>
    </citation>
    <scope>NUCLEOTIDE SEQUENCE [LARGE SCALE GENOMIC DNA]</scope>
    <source>
        <strain evidence="1">CF27</strain>
    </source>
</reference>
<reference evidence="1" key="2">
    <citation type="submission" date="2014-07" db="EMBL/GenBank/DDBJ databases">
        <title>Initial genome analysis of the psychrotolerant acidophile Acidithiobacillus ferrivorans CF27: insights into iron and sulfur oxidation pathways and into biofilm formation.</title>
        <authorList>
            <person name="Talla E."/>
            <person name="Hedrich S."/>
            <person name="Mangenot S."/>
            <person name="Ji B."/>
            <person name="Johnson D.B."/>
            <person name="Barbe V."/>
            <person name="Bonnefoy V."/>
        </authorList>
    </citation>
    <scope>NUCLEOTIDE SEQUENCE [LARGE SCALE GENOMIC DNA]</scope>
    <source>
        <strain evidence="1">CF27</strain>
    </source>
</reference>
<keyword evidence="3" id="KW-1185">Reference proteome</keyword>
<proteinExistence type="predicted"/>
<accession>A0A060UUB8</accession>
<organism evidence="1">
    <name type="scientific">Acidithiobacillus ferrivorans</name>
    <dbReference type="NCBI Taxonomy" id="160808"/>
    <lineage>
        <taxon>Bacteria</taxon>
        <taxon>Pseudomonadati</taxon>
        <taxon>Pseudomonadota</taxon>
        <taxon>Acidithiobacillia</taxon>
        <taxon>Acidithiobacillales</taxon>
        <taxon>Acidithiobacillaceae</taxon>
        <taxon>Acidithiobacillus</taxon>
    </lineage>
</organism>
<dbReference type="AlphaFoldDB" id="A0A060UUB8"/>
<dbReference type="EMBL" id="CCCS020000034">
    <property type="protein sequence ID" value="CDQ10164.1"/>
    <property type="molecule type" value="Genomic_DNA"/>
</dbReference>
<gene>
    <name evidence="2" type="ORF">AFERRI_10154</name>
    <name evidence="1" type="ORF">AFERRI_40116</name>
</gene>